<reference evidence="1 2" key="1">
    <citation type="submission" date="2018-06" db="EMBL/GenBank/DDBJ databases">
        <title>Comparative genomics reveals the genomic features of Rhizophagus irregularis, R. cerebriforme, R. diaphanum and Gigaspora rosea, and their symbiotic lifestyle signature.</title>
        <authorList>
            <person name="Morin E."/>
            <person name="San Clemente H."/>
            <person name="Chen E.C.H."/>
            <person name="De La Providencia I."/>
            <person name="Hainaut M."/>
            <person name="Kuo A."/>
            <person name="Kohler A."/>
            <person name="Murat C."/>
            <person name="Tang N."/>
            <person name="Roy S."/>
            <person name="Loubradou J."/>
            <person name="Henrissat B."/>
            <person name="Grigoriev I.V."/>
            <person name="Corradi N."/>
            <person name="Roux C."/>
            <person name="Martin F.M."/>
        </authorList>
    </citation>
    <scope>NUCLEOTIDE SEQUENCE [LARGE SCALE GENOMIC DNA]</scope>
    <source>
        <strain evidence="1 2">DAOM 194757</strain>
    </source>
</reference>
<dbReference type="SUPFAM" id="SSF56112">
    <property type="entry name" value="Protein kinase-like (PK-like)"/>
    <property type="match status" value="1"/>
</dbReference>
<name>A0A397VL28_9GLOM</name>
<proteinExistence type="predicted"/>
<organism evidence="1 2">
    <name type="scientific">Gigaspora rosea</name>
    <dbReference type="NCBI Taxonomy" id="44941"/>
    <lineage>
        <taxon>Eukaryota</taxon>
        <taxon>Fungi</taxon>
        <taxon>Fungi incertae sedis</taxon>
        <taxon>Mucoromycota</taxon>
        <taxon>Glomeromycotina</taxon>
        <taxon>Glomeromycetes</taxon>
        <taxon>Diversisporales</taxon>
        <taxon>Gigasporaceae</taxon>
        <taxon>Gigaspora</taxon>
    </lineage>
</organism>
<dbReference type="InterPro" id="IPR011009">
    <property type="entry name" value="Kinase-like_dom_sf"/>
</dbReference>
<dbReference type="OrthoDB" id="6718656at2759"/>
<evidence type="ECO:0000313" key="2">
    <source>
        <dbReference type="Proteomes" id="UP000266673"/>
    </source>
</evidence>
<evidence type="ECO:0000313" key="1">
    <source>
        <dbReference type="EMBL" id="RIB23215.1"/>
    </source>
</evidence>
<keyword evidence="2" id="KW-1185">Reference proteome</keyword>
<dbReference type="Gene3D" id="1.10.510.10">
    <property type="entry name" value="Transferase(Phosphotransferase) domain 1"/>
    <property type="match status" value="1"/>
</dbReference>
<protein>
    <recommendedName>
        <fullName evidence="3">Protein kinase domain-containing protein</fullName>
    </recommendedName>
</protein>
<accession>A0A397VL28</accession>
<sequence length="168" mass="19586">MDPSKQPSNENNDAFLLMKRWFRIRVFNNFQEKKYALKCLNNNLHLDVKAFKLLICELKHLLEIDHPNIIKFYGSTKHVNDASTTSTILGMPAYIEPQCFFKPGKAKRNEKSDIYSLGRESDPTEYSELYKSCWSSDPDKRPTLEKILTELARLSVEISVEFIENLCF</sequence>
<evidence type="ECO:0008006" key="3">
    <source>
        <dbReference type="Google" id="ProtNLM"/>
    </source>
</evidence>
<dbReference type="AlphaFoldDB" id="A0A397VL28"/>
<dbReference type="Proteomes" id="UP000266673">
    <property type="component" value="Unassembled WGS sequence"/>
</dbReference>
<comment type="caution">
    <text evidence="1">The sequence shown here is derived from an EMBL/GenBank/DDBJ whole genome shotgun (WGS) entry which is preliminary data.</text>
</comment>
<dbReference type="EMBL" id="QKWP01000274">
    <property type="protein sequence ID" value="RIB23215.1"/>
    <property type="molecule type" value="Genomic_DNA"/>
</dbReference>
<dbReference type="STRING" id="44941.A0A397VL28"/>
<gene>
    <name evidence="1" type="ORF">C2G38_2172039</name>
</gene>